<dbReference type="PANTHER" id="PTHR47331">
    <property type="entry name" value="PHD-TYPE DOMAIN-CONTAINING PROTEIN"/>
    <property type="match status" value="1"/>
</dbReference>
<sequence>MDIQPPIWSPLWLIKPVKKILHFVLKEQEQLDDETLQTALCEVESIMNDRPLTTVFSDPNDLEPLTPNHLLQLKAKPGRSVFSAEMETGTGRDGKWHSPKRNLRPDDLVIIVDDTAPRSSWLMGRVVKALPGPGGLIRTVVVKTKSSILQRPIDKLCLLLEADHHSRYSRLLLHQYLPHSTTLLLTFIVSTITTVSLLLLPPQPPKLGSSAVAATSTVAPYHCLKSDVSYSREPVEVMEGEGHLGEIWQVKHKACCSVLDTLQRFDCRDSKSSQEQVAVVEVGDDERLDQELCCFPPSRGRPGSCRCCLELICRIGPLRQFNS</sequence>
<accession>A0AA47M8U0</accession>
<dbReference type="Proteomes" id="UP001174136">
    <property type="component" value="Unassembled WGS sequence"/>
</dbReference>
<dbReference type="EMBL" id="JAOPHQ010005406">
    <property type="protein sequence ID" value="KAK0135808.1"/>
    <property type="molecule type" value="Genomic_DNA"/>
</dbReference>
<dbReference type="Pfam" id="PF18701">
    <property type="entry name" value="DUF5641"/>
    <property type="match status" value="1"/>
</dbReference>
<feature type="domain" description="DUF5641" evidence="1">
    <location>
        <begin position="94"/>
        <end position="159"/>
    </location>
</feature>
<evidence type="ECO:0000313" key="2">
    <source>
        <dbReference type="EMBL" id="KAK0135808.1"/>
    </source>
</evidence>
<evidence type="ECO:0000259" key="1">
    <source>
        <dbReference type="Pfam" id="PF18701"/>
    </source>
</evidence>
<name>A0AA47M8U0_MERPO</name>
<keyword evidence="3" id="KW-1185">Reference proteome</keyword>
<dbReference type="PANTHER" id="PTHR47331:SF1">
    <property type="entry name" value="GAG-LIKE PROTEIN"/>
    <property type="match status" value="1"/>
</dbReference>
<organism evidence="2 3">
    <name type="scientific">Merluccius polli</name>
    <name type="common">Benguela hake</name>
    <name type="synonym">Merluccius cadenati</name>
    <dbReference type="NCBI Taxonomy" id="89951"/>
    <lineage>
        <taxon>Eukaryota</taxon>
        <taxon>Metazoa</taxon>
        <taxon>Chordata</taxon>
        <taxon>Craniata</taxon>
        <taxon>Vertebrata</taxon>
        <taxon>Euteleostomi</taxon>
        <taxon>Actinopterygii</taxon>
        <taxon>Neopterygii</taxon>
        <taxon>Teleostei</taxon>
        <taxon>Neoteleostei</taxon>
        <taxon>Acanthomorphata</taxon>
        <taxon>Zeiogadaria</taxon>
        <taxon>Gadariae</taxon>
        <taxon>Gadiformes</taxon>
        <taxon>Gadoidei</taxon>
        <taxon>Merlucciidae</taxon>
        <taxon>Merluccius</taxon>
    </lineage>
</organism>
<evidence type="ECO:0000313" key="3">
    <source>
        <dbReference type="Proteomes" id="UP001174136"/>
    </source>
</evidence>
<comment type="caution">
    <text evidence="2">The sequence shown here is derived from an EMBL/GenBank/DDBJ whole genome shotgun (WGS) entry which is preliminary data.</text>
</comment>
<reference evidence="2" key="1">
    <citation type="journal article" date="2023" name="Front. Mar. Sci.">
        <title>A new Merluccius polli reference genome to investigate the effects of global change in West African waters.</title>
        <authorList>
            <person name="Mateo J.L."/>
            <person name="Blanco-Fernandez C."/>
            <person name="Garcia-Vazquez E."/>
            <person name="Machado-Schiaffino G."/>
        </authorList>
    </citation>
    <scope>NUCLEOTIDE SEQUENCE</scope>
    <source>
        <strain evidence="2">C29</strain>
        <tissue evidence="2">Fin</tissue>
    </source>
</reference>
<protein>
    <recommendedName>
        <fullName evidence="1">DUF5641 domain-containing protein</fullName>
    </recommendedName>
</protein>
<dbReference type="AlphaFoldDB" id="A0AA47M8U0"/>
<dbReference type="InterPro" id="IPR040676">
    <property type="entry name" value="DUF5641"/>
</dbReference>
<proteinExistence type="predicted"/>
<gene>
    <name evidence="2" type="ORF">N1851_028305</name>
</gene>